<proteinExistence type="predicted"/>
<keyword evidence="2" id="KW-1185">Reference proteome</keyword>
<dbReference type="OrthoDB" id="10057956at2759"/>
<evidence type="ECO:0000313" key="1">
    <source>
        <dbReference type="EMBL" id="RCH90398.1"/>
    </source>
</evidence>
<dbReference type="STRING" id="86630.A0A367JKD8"/>
<dbReference type="SUPFAM" id="SSF48371">
    <property type="entry name" value="ARM repeat"/>
    <property type="match status" value="1"/>
</dbReference>
<dbReference type="Proteomes" id="UP000252139">
    <property type="component" value="Unassembled WGS sequence"/>
</dbReference>
<protein>
    <submittedName>
        <fullName evidence="1">Uncharacterized protein</fullName>
    </submittedName>
</protein>
<dbReference type="InterPro" id="IPR016024">
    <property type="entry name" value="ARM-type_fold"/>
</dbReference>
<dbReference type="AlphaFoldDB" id="A0A367JKD8"/>
<dbReference type="EMBL" id="PJQL01001128">
    <property type="protein sequence ID" value="RCH90398.1"/>
    <property type="molecule type" value="Genomic_DNA"/>
</dbReference>
<dbReference type="Gene3D" id="1.25.10.10">
    <property type="entry name" value="Leucine-rich Repeat Variant"/>
    <property type="match status" value="1"/>
</dbReference>
<gene>
    <name evidence="1" type="ORF">CU097_012058</name>
</gene>
<sequence length="365" mass="41101">MVLTSDPNAVEAFEQIGIYNHIRKACQIKDQDYRVITVSTRLLGHFIKAGGRFEQLEQDYPDLLDLVTTGLRSSEPALRCSCLQACTSFVSCERGQNWLYNNQQAASFIALALLDQSRYVVSEACRLFTILLMIKSPVSDVLDPSAQIKSILSVHTNPSQVTAALEFCWSIINQKDPVTLDYLHRTQLLFPTMPLLCSTHRMIRARVIEILSVLFSWDPDPIQTLGLRNVQKNPIDGVYHVMLDLNTISAENTPYEKQRTSALSENTPCAYSHTAHPSRASFPYLTCKLQVIQLVIDLMNRDEMDVKGMSLALDTFDVFLNDENISGIESSSLDALVSALQLKFLDTEWDVRDAAIQFVGQLFKE</sequence>
<comment type="caution">
    <text evidence="1">The sequence shown here is derived from an EMBL/GenBank/DDBJ whole genome shotgun (WGS) entry which is preliminary data.</text>
</comment>
<reference evidence="1 2" key="1">
    <citation type="journal article" date="2018" name="G3 (Bethesda)">
        <title>Phylogenetic and Phylogenomic Definition of Rhizopus Species.</title>
        <authorList>
            <person name="Gryganskyi A.P."/>
            <person name="Golan J."/>
            <person name="Dolatabadi S."/>
            <person name="Mondo S."/>
            <person name="Robb S."/>
            <person name="Idnurm A."/>
            <person name="Muszewska A."/>
            <person name="Steczkiewicz K."/>
            <person name="Masonjones S."/>
            <person name="Liao H.L."/>
            <person name="Gajdeczka M.T."/>
            <person name="Anike F."/>
            <person name="Vuek A."/>
            <person name="Anishchenko I.M."/>
            <person name="Voigt K."/>
            <person name="de Hoog G.S."/>
            <person name="Smith M.E."/>
            <person name="Heitman J."/>
            <person name="Vilgalys R."/>
            <person name="Stajich J.E."/>
        </authorList>
    </citation>
    <scope>NUCLEOTIDE SEQUENCE [LARGE SCALE GENOMIC DNA]</scope>
    <source>
        <strain evidence="1 2">CBS 357.93</strain>
    </source>
</reference>
<name>A0A367JKD8_RHIAZ</name>
<dbReference type="InterPro" id="IPR011989">
    <property type="entry name" value="ARM-like"/>
</dbReference>
<feature type="non-terminal residue" evidence="1">
    <location>
        <position position="365"/>
    </location>
</feature>
<accession>A0A367JKD8</accession>
<organism evidence="1 2">
    <name type="scientific">Rhizopus azygosporus</name>
    <name type="common">Rhizopus microsporus var. azygosporus</name>
    <dbReference type="NCBI Taxonomy" id="86630"/>
    <lineage>
        <taxon>Eukaryota</taxon>
        <taxon>Fungi</taxon>
        <taxon>Fungi incertae sedis</taxon>
        <taxon>Mucoromycota</taxon>
        <taxon>Mucoromycotina</taxon>
        <taxon>Mucoromycetes</taxon>
        <taxon>Mucorales</taxon>
        <taxon>Mucorineae</taxon>
        <taxon>Rhizopodaceae</taxon>
        <taxon>Rhizopus</taxon>
    </lineage>
</organism>
<evidence type="ECO:0000313" key="2">
    <source>
        <dbReference type="Proteomes" id="UP000252139"/>
    </source>
</evidence>